<dbReference type="Proteomes" id="UP000627838">
    <property type="component" value="Unassembled WGS sequence"/>
</dbReference>
<protein>
    <recommendedName>
        <fullName evidence="4">DUF3054 domain-containing protein</fullName>
    </recommendedName>
</protein>
<accession>A0ABR9JV26</accession>
<evidence type="ECO:0008006" key="4">
    <source>
        <dbReference type="Google" id="ProtNLM"/>
    </source>
</evidence>
<organism evidence="2 3">
    <name type="scientific">Actinomadura algeriensis</name>
    <dbReference type="NCBI Taxonomy" id="1679523"/>
    <lineage>
        <taxon>Bacteria</taxon>
        <taxon>Bacillati</taxon>
        <taxon>Actinomycetota</taxon>
        <taxon>Actinomycetes</taxon>
        <taxon>Streptosporangiales</taxon>
        <taxon>Thermomonosporaceae</taxon>
        <taxon>Actinomadura</taxon>
    </lineage>
</organism>
<keyword evidence="1" id="KW-1133">Transmembrane helix</keyword>
<gene>
    <name evidence="2" type="ORF">H4W34_004261</name>
</gene>
<keyword evidence="3" id="KW-1185">Reference proteome</keyword>
<dbReference type="EMBL" id="JADBDZ010000001">
    <property type="protein sequence ID" value="MBE1534428.1"/>
    <property type="molecule type" value="Genomic_DNA"/>
</dbReference>
<keyword evidence="1" id="KW-0812">Transmembrane</keyword>
<keyword evidence="1" id="KW-0472">Membrane</keyword>
<feature type="transmembrane region" description="Helical" evidence="1">
    <location>
        <begin position="34"/>
        <end position="52"/>
    </location>
</feature>
<sequence length="122" mass="12700">MQRSVLPGLADVVCVLAFVLIGRAEHDGGASLSGYATTLWPFVAGGVAGWAIGRVWRRPEAVVPAGVIVWASTVAVGMLLRVVSGQGTAVAFVIVSLVFLGVTMLGWRGVAALWNRKIATAK</sequence>
<name>A0ABR9JV26_9ACTN</name>
<evidence type="ECO:0000313" key="3">
    <source>
        <dbReference type="Proteomes" id="UP000627838"/>
    </source>
</evidence>
<proteinExistence type="predicted"/>
<dbReference type="Pfam" id="PF11255">
    <property type="entry name" value="DUF3054"/>
    <property type="match status" value="1"/>
</dbReference>
<reference evidence="2 3" key="1">
    <citation type="submission" date="2020-10" db="EMBL/GenBank/DDBJ databases">
        <title>Sequencing the genomes of 1000 actinobacteria strains.</title>
        <authorList>
            <person name="Klenk H.-P."/>
        </authorList>
    </citation>
    <scope>NUCLEOTIDE SEQUENCE [LARGE SCALE GENOMIC DNA]</scope>
    <source>
        <strain evidence="2 3">DSM 46744</strain>
    </source>
</reference>
<feature type="transmembrane region" description="Helical" evidence="1">
    <location>
        <begin position="61"/>
        <end position="83"/>
    </location>
</feature>
<feature type="transmembrane region" description="Helical" evidence="1">
    <location>
        <begin position="89"/>
        <end position="107"/>
    </location>
</feature>
<dbReference type="RefSeq" id="WP_192760804.1">
    <property type="nucleotide sequence ID" value="NZ_JADBDZ010000001.1"/>
</dbReference>
<evidence type="ECO:0000256" key="1">
    <source>
        <dbReference type="SAM" id="Phobius"/>
    </source>
</evidence>
<dbReference type="InterPro" id="IPR021414">
    <property type="entry name" value="DUF3054"/>
</dbReference>
<evidence type="ECO:0000313" key="2">
    <source>
        <dbReference type="EMBL" id="MBE1534428.1"/>
    </source>
</evidence>
<comment type="caution">
    <text evidence="2">The sequence shown here is derived from an EMBL/GenBank/DDBJ whole genome shotgun (WGS) entry which is preliminary data.</text>
</comment>